<dbReference type="AlphaFoldDB" id="L0PA69"/>
<dbReference type="InParanoid" id="L0PA69"/>
<dbReference type="STRING" id="1209962.L0PA69"/>
<reference evidence="2 3" key="1">
    <citation type="journal article" date="2012" name="MBio">
        <title>De novo assembly of the Pneumocystis jirovecii genome from a single bronchoalveolar lavage fluid specimen from a patient.</title>
        <authorList>
            <person name="Cisse O.H."/>
            <person name="Pagni M."/>
            <person name="Hauser P.M."/>
        </authorList>
    </citation>
    <scope>NUCLEOTIDE SEQUENCE [LARGE SCALE GENOMIC DNA]</scope>
    <source>
        <strain evidence="2 3">SE8</strain>
    </source>
</reference>
<protein>
    <recommendedName>
        <fullName evidence="1">CRIM domain-containing protein</fullName>
    </recommendedName>
</protein>
<proteinExistence type="predicted"/>
<feature type="non-terminal residue" evidence="2">
    <location>
        <position position="144"/>
    </location>
</feature>
<dbReference type="VEuPathDB" id="FungiDB:PNEJI1_003733"/>
<dbReference type="Pfam" id="PF16978">
    <property type="entry name" value="CRIM"/>
    <property type="match status" value="1"/>
</dbReference>
<comment type="caution">
    <text evidence="2">The sequence shown here is derived from an EMBL/GenBank/DDBJ whole genome shotgun (WGS) entry which is preliminary data.</text>
</comment>
<dbReference type="Proteomes" id="UP000010422">
    <property type="component" value="Unassembled WGS sequence"/>
</dbReference>
<gene>
    <name evidence="2" type="ORF">PNEJI1_003733</name>
</gene>
<dbReference type="InterPro" id="IPR031567">
    <property type="entry name" value="CRIM_dom"/>
</dbReference>
<name>L0PA69_PNEJI</name>
<feature type="domain" description="CRIM" evidence="1">
    <location>
        <begin position="2"/>
        <end position="31"/>
    </location>
</feature>
<dbReference type="EMBL" id="CAKM01000144">
    <property type="protein sequence ID" value="CCJ28974.1"/>
    <property type="molecule type" value="Genomic_DNA"/>
</dbReference>
<evidence type="ECO:0000313" key="2">
    <source>
        <dbReference type="EMBL" id="CCJ28974.1"/>
    </source>
</evidence>
<evidence type="ECO:0000259" key="1">
    <source>
        <dbReference type="Pfam" id="PF16978"/>
    </source>
</evidence>
<sequence length="144" mass="17028">MWTLRIVEEDGELDEDFPALDRVRFLSKFVLENEKITPFNFKINIEHFNSQTKNDLNDTSQILFSSMPSKDKAVIETPESFIRLKVLLYPRIQSLKNSILYVTNETYIDQTKFILRIAETNTPLSNDCKVYDLKNQYELELIER</sequence>
<accession>L0PA69</accession>
<evidence type="ECO:0000313" key="3">
    <source>
        <dbReference type="Proteomes" id="UP000010422"/>
    </source>
</evidence>
<organism evidence="3">
    <name type="scientific">Pneumocystis jirovecii</name>
    <name type="common">Human pneumocystis pneumonia agent</name>
    <dbReference type="NCBI Taxonomy" id="42068"/>
    <lineage>
        <taxon>Eukaryota</taxon>
        <taxon>Fungi</taxon>
        <taxon>Dikarya</taxon>
        <taxon>Ascomycota</taxon>
        <taxon>Taphrinomycotina</taxon>
        <taxon>Pneumocystomycetes</taxon>
        <taxon>Pneumocystaceae</taxon>
        <taxon>Pneumocystis</taxon>
    </lineage>
</organism>